<dbReference type="InterPro" id="IPR036749">
    <property type="entry name" value="Expansin_CBD_sf"/>
</dbReference>
<dbReference type="PANTHER" id="PTHR31692:SF4">
    <property type="entry name" value="EXPANSIN-LIKE A1-RELATED"/>
    <property type="match status" value="1"/>
</dbReference>
<proteinExistence type="evidence at transcript level"/>
<reference evidence="4" key="2">
    <citation type="journal article" date="2008" name="J. Plant Physiol.">
        <title>Identification of anther-specific/predominant genes regulated by gibberellin during development of lily anthers.</title>
        <authorList>
            <person name="Hsu Y.F."/>
            <person name="Tzeng J.D."/>
            <person name="Liu M.C."/>
            <person name="Yei F.L."/>
            <person name="Chung M.C."/>
            <person name="Wang C.S."/>
        </authorList>
    </citation>
    <scope>NUCLEOTIDE SEQUENCE</scope>
    <source>
        <tissue evidence="4">Anther</tissue>
    </source>
</reference>
<dbReference type="SUPFAM" id="SSF49590">
    <property type="entry name" value="PHL pollen allergen"/>
    <property type="match status" value="1"/>
</dbReference>
<dbReference type="InterPro" id="IPR007117">
    <property type="entry name" value="Expansin_CBD"/>
</dbReference>
<sequence length="119" mass="13301">KGRSLSVKVDESSKNPSYLAIKFLYLGGQTDILEVVVVPDRSEWELPDLWPMSRISGAVWAMSQPPFGPLKLKITVMNGGEKKYMMSQLDVLPTDWTAGEIYKLGFQITSIAYEKCSPT</sequence>
<evidence type="ECO:0000259" key="3">
    <source>
        <dbReference type="PROSITE" id="PS50843"/>
    </source>
</evidence>
<dbReference type="Pfam" id="PF01357">
    <property type="entry name" value="Expansin_C"/>
    <property type="match status" value="1"/>
</dbReference>
<comment type="subcellular location">
    <subcellularLocation>
        <location evidence="1">Secreted</location>
    </subcellularLocation>
</comment>
<evidence type="ECO:0000256" key="1">
    <source>
        <dbReference type="ARBA" id="ARBA00004613"/>
    </source>
</evidence>
<feature type="non-terminal residue" evidence="4">
    <location>
        <position position="1"/>
    </location>
</feature>
<accession>B2BA84</accession>
<dbReference type="EMBL" id="DQ907933">
    <property type="protein sequence ID" value="ABK41613.1"/>
    <property type="molecule type" value="mRNA"/>
</dbReference>
<keyword evidence="2" id="KW-0964">Secreted</keyword>
<dbReference type="PROSITE" id="PS50843">
    <property type="entry name" value="EXPANSIN_CBD"/>
    <property type="match status" value="1"/>
</dbReference>
<evidence type="ECO:0000313" key="4">
    <source>
        <dbReference type="EMBL" id="ABK41613.1"/>
    </source>
</evidence>
<name>B2BA84_LILLO</name>
<dbReference type="AlphaFoldDB" id="B2BA84"/>
<dbReference type="GO" id="GO:0005576">
    <property type="term" value="C:extracellular region"/>
    <property type="evidence" value="ECO:0007669"/>
    <property type="project" value="UniProtKB-SubCell"/>
</dbReference>
<evidence type="ECO:0000256" key="2">
    <source>
        <dbReference type="ARBA" id="ARBA00022525"/>
    </source>
</evidence>
<dbReference type="Gene3D" id="2.60.40.760">
    <property type="entry name" value="Expansin, cellulose-binding-like domain"/>
    <property type="match status" value="1"/>
</dbReference>
<protein>
    <submittedName>
        <fullName evidence="4">Expansin-like protein A</fullName>
    </submittedName>
</protein>
<feature type="non-terminal residue" evidence="4">
    <location>
        <position position="119"/>
    </location>
</feature>
<feature type="domain" description="Expansin-like CBD" evidence="3">
    <location>
        <begin position="17"/>
        <end position="104"/>
    </location>
</feature>
<reference evidence="4" key="1">
    <citation type="submission" date="2006-08" db="EMBL/GenBank/DDBJ databases">
        <authorList>
            <person name="Tzeng J.-D."/>
            <person name="Hsu Y.-F."/>
            <person name="Wang C.-S."/>
        </authorList>
    </citation>
    <scope>NUCLEOTIDE SEQUENCE</scope>
    <source>
        <tissue evidence="4">Anther</tissue>
    </source>
</reference>
<organism evidence="4">
    <name type="scientific">Lilium longiflorum</name>
    <name type="common">Trumpet lily</name>
    <dbReference type="NCBI Taxonomy" id="4690"/>
    <lineage>
        <taxon>Eukaryota</taxon>
        <taxon>Viridiplantae</taxon>
        <taxon>Streptophyta</taxon>
        <taxon>Embryophyta</taxon>
        <taxon>Tracheophyta</taxon>
        <taxon>Spermatophyta</taxon>
        <taxon>Magnoliopsida</taxon>
        <taxon>Liliopsida</taxon>
        <taxon>Liliales</taxon>
        <taxon>Liliaceae</taxon>
        <taxon>Lilium</taxon>
    </lineage>
</organism>
<dbReference type="PANTHER" id="PTHR31692">
    <property type="entry name" value="EXPANSIN-B3"/>
    <property type="match status" value="1"/>
</dbReference>